<evidence type="ECO:0000313" key="4">
    <source>
        <dbReference type="Proteomes" id="UP001153737"/>
    </source>
</evidence>
<evidence type="ECO:0000256" key="2">
    <source>
        <dbReference type="PROSITE-ProRule" id="PRU00103"/>
    </source>
</evidence>
<dbReference type="GO" id="GO:0005829">
    <property type="term" value="C:cytosol"/>
    <property type="evidence" value="ECO:0007669"/>
    <property type="project" value="TreeGrafter"/>
</dbReference>
<dbReference type="SUPFAM" id="SSF48371">
    <property type="entry name" value="ARM repeat"/>
    <property type="match status" value="1"/>
</dbReference>
<sequence length="808" mass="93393">MDESETPLDEFEVFKDAIKEEDLEVQIKMMKQLGSLAKHLGEELTRDELIPFIQENIDFHDEILLNLSEQLEQFIPLVGGYEHSQSVLDLLRKLCHTDEEIVINKTVETMKTIALGLNSDLTEKLFVPMVEAMASEDLFTICIYHIYIHKHITIILYVFQTIYSKVKEETKIELRHSFRVLVQDESPIVRKKAASILVDLIFLLEKDCLRDEFIPVFDNISKDSMDFVRTMLMRIAIALCKNLTESEIEEFVFATVESCADDTSWNIRLMLAHHIGEVQENIPFGKMRGKILAMYQKLINDIQDEVRVEAVNNLSSYCQNLKKSYETTNSVNNNFEAVFQQSIVPHLKRLANDPNENVRLAFSTNIIAISSIVGENCFKEDIMPIIEHILEQDSCMDIQENILQRLHSLPAYVDLTESSLSIKIVVRKLIFNSHAKWRTRRSLLVAFLHIANTATGAYFSDNLKMFYATLLGDPVFAVRRTAPVILPLLAKQYGIEWATDYILPFFRMFVKDCRYLYRYIPLFGINELMNPSVRLGQKETYLNDLRHIIQTSNDDADKKKVAAILTRIARMIDTLKYKLEDTIYRDILTLNESIDDFTSDNIMLYADECVTTIKTNCNCNIFAIENKSMLDQRIYLDGLLAVIIIEYLQIIRELFDDPIVNVQIRSIHALNKIKEFTSKIDDELKETWVSEAVDVLTAEEKEQIEKLVDSEMDERPKMISKEDIDTQLMEDDRIDNNFEDSPDDKTDLHDRKIPEIKVEAVDDQVSIVDETEIINSKEENGSLELIEKPQFEISKAHADEIWNSALKA</sequence>
<dbReference type="Proteomes" id="UP001153737">
    <property type="component" value="Chromosome 5"/>
</dbReference>
<evidence type="ECO:0000313" key="3">
    <source>
        <dbReference type="EMBL" id="CAG9821904.1"/>
    </source>
</evidence>
<reference evidence="3" key="1">
    <citation type="submission" date="2022-01" db="EMBL/GenBank/DDBJ databases">
        <authorList>
            <person name="King R."/>
        </authorList>
    </citation>
    <scope>NUCLEOTIDE SEQUENCE</scope>
</reference>
<proteinExistence type="predicted"/>
<dbReference type="InterPro" id="IPR016024">
    <property type="entry name" value="ARM-type_fold"/>
</dbReference>
<dbReference type="InterPro" id="IPR021133">
    <property type="entry name" value="HEAT_type_2"/>
</dbReference>
<gene>
    <name evidence="3" type="ORF">PHAECO_LOCUS9725</name>
</gene>
<dbReference type="PANTHER" id="PTHR10648:SF4">
    <property type="entry name" value="PROTEIN PHOSPHATASE 2 (FORMERLY 2A), REGULATORY SUBUNIT A, BETA ISOFORM-RELATED"/>
    <property type="match status" value="1"/>
</dbReference>
<keyword evidence="4" id="KW-1185">Reference proteome</keyword>
<dbReference type="GO" id="GO:0000159">
    <property type="term" value="C:protein phosphatase type 2A complex"/>
    <property type="evidence" value="ECO:0007669"/>
    <property type="project" value="TreeGrafter"/>
</dbReference>
<dbReference type="OrthoDB" id="340346at2759"/>
<dbReference type="Gene3D" id="1.25.10.10">
    <property type="entry name" value="Leucine-rich Repeat Variant"/>
    <property type="match status" value="1"/>
</dbReference>
<dbReference type="PANTHER" id="PTHR10648">
    <property type="entry name" value="SERINE/THREONINE-PROTEIN PHOSPHATASE PP2A 65 KDA REGULATORY SUBUNIT"/>
    <property type="match status" value="1"/>
</dbReference>
<dbReference type="EMBL" id="OU896711">
    <property type="protein sequence ID" value="CAG9821904.1"/>
    <property type="molecule type" value="Genomic_DNA"/>
</dbReference>
<feature type="repeat" description="HEAT" evidence="2">
    <location>
        <begin position="343"/>
        <end position="381"/>
    </location>
</feature>
<accession>A0A9N9SGC8</accession>
<evidence type="ECO:0000256" key="1">
    <source>
        <dbReference type="ARBA" id="ARBA00022737"/>
    </source>
</evidence>
<organism evidence="3 4">
    <name type="scientific">Phaedon cochleariae</name>
    <name type="common">Mustard beetle</name>
    <dbReference type="NCBI Taxonomy" id="80249"/>
    <lineage>
        <taxon>Eukaryota</taxon>
        <taxon>Metazoa</taxon>
        <taxon>Ecdysozoa</taxon>
        <taxon>Arthropoda</taxon>
        <taxon>Hexapoda</taxon>
        <taxon>Insecta</taxon>
        <taxon>Pterygota</taxon>
        <taxon>Neoptera</taxon>
        <taxon>Endopterygota</taxon>
        <taxon>Coleoptera</taxon>
        <taxon>Polyphaga</taxon>
        <taxon>Cucujiformia</taxon>
        <taxon>Chrysomeloidea</taxon>
        <taxon>Chrysomelidae</taxon>
        <taxon>Chrysomelinae</taxon>
        <taxon>Chrysomelini</taxon>
        <taxon>Phaedon</taxon>
    </lineage>
</organism>
<dbReference type="GO" id="GO:0005634">
    <property type="term" value="C:nucleus"/>
    <property type="evidence" value="ECO:0007669"/>
    <property type="project" value="TreeGrafter"/>
</dbReference>
<keyword evidence="1" id="KW-0677">Repeat</keyword>
<reference evidence="3" key="2">
    <citation type="submission" date="2022-10" db="EMBL/GenBank/DDBJ databases">
        <authorList>
            <consortium name="ENA_rothamsted_submissions"/>
            <consortium name="culmorum"/>
            <person name="King R."/>
        </authorList>
    </citation>
    <scope>NUCLEOTIDE SEQUENCE</scope>
</reference>
<dbReference type="InterPro" id="IPR011989">
    <property type="entry name" value="ARM-like"/>
</dbReference>
<protein>
    <submittedName>
        <fullName evidence="3">Uncharacterized protein</fullName>
    </submittedName>
</protein>
<dbReference type="PROSITE" id="PS50077">
    <property type="entry name" value="HEAT_REPEAT"/>
    <property type="match status" value="1"/>
</dbReference>
<dbReference type="AlphaFoldDB" id="A0A9N9SGC8"/>
<dbReference type="GO" id="GO:0019888">
    <property type="term" value="F:protein phosphatase regulator activity"/>
    <property type="evidence" value="ECO:0007669"/>
    <property type="project" value="TreeGrafter"/>
</dbReference>
<name>A0A9N9SGC8_PHACE</name>
<dbReference type="InterPro" id="IPR051023">
    <property type="entry name" value="PP2A_Regulatory_Subunit_A"/>
</dbReference>